<accession>A0AAV7FL52</accession>
<evidence type="ECO:0000313" key="2">
    <source>
        <dbReference type="EMBL" id="KAH0434049.1"/>
    </source>
</evidence>
<organism evidence="2 3">
    <name type="scientific">Dendrobium chrysotoxum</name>
    <name type="common">Orchid</name>
    <dbReference type="NCBI Taxonomy" id="161865"/>
    <lineage>
        <taxon>Eukaryota</taxon>
        <taxon>Viridiplantae</taxon>
        <taxon>Streptophyta</taxon>
        <taxon>Embryophyta</taxon>
        <taxon>Tracheophyta</taxon>
        <taxon>Spermatophyta</taxon>
        <taxon>Magnoliopsida</taxon>
        <taxon>Liliopsida</taxon>
        <taxon>Asparagales</taxon>
        <taxon>Orchidaceae</taxon>
        <taxon>Epidendroideae</taxon>
        <taxon>Malaxideae</taxon>
        <taxon>Dendrobiinae</taxon>
        <taxon>Dendrobium</taxon>
    </lineage>
</organism>
<feature type="region of interest" description="Disordered" evidence="1">
    <location>
        <begin position="55"/>
        <end position="78"/>
    </location>
</feature>
<name>A0AAV7FL52_DENCH</name>
<dbReference type="Proteomes" id="UP000775213">
    <property type="component" value="Unassembled WGS sequence"/>
</dbReference>
<sequence length="119" mass="13554">MENRFGGLEEKIRKLLDMQSKTPLAVLMANLNQDLTGIPLAESKGKEIGREEFDDENFFHQEPSPGTPIRGRSGFPNEGTVMREFFGGDSRMVDHYERHLGQGEWPLEKEGVKSHLLRL</sequence>
<gene>
    <name evidence="2" type="ORF">IEQ34_026893</name>
</gene>
<keyword evidence="3" id="KW-1185">Reference proteome</keyword>
<protein>
    <submittedName>
        <fullName evidence="2">Uncharacterized protein</fullName>
    </submittedName>
</protein>
<comment type="caution">
    <text evidence="2">The sequence shown here is derived from an EMBL/GenBank/DDBJ whole genome shotgun (WGS) entry which is preliminary data.</text>
</comment>
<dbReference type="AlphaFoldDB" id="A0AAV7FL52"/>
<evidence type="ECO:0000256" key="1">
    <source>
        <dbReference type="SAM" id="MobiDB-lite"/>
    </source>
</evidence>
<proteinExistence type="predicted"/>
<reference evidence="2 3" key="1">
    <citation type="journal article" date="2021" name="Hortic Res">
        <title>Chromosome-scale assembly of the Dendrobium chrysotoxum genome enhances the understanding of orchid evolution.</title>
        <authorList>
            <person name="Zhang Y."/>
            <person name="Zhang G.Q."/>
            <person name="Zhang D."/>
            <person name="Liu X.D."/>
            <person name="Xu X.Y."/>
            <person name="Sun W.H."/>
            <person name="Yu X."/>
            <person name="Zhu X."/>
            <person name="Wang Z.W."/>
            <person name="Zhao X."/>
            <person name="Zhong W.Y."/>
            <person name="Chen H."/>
            <person name="Yin W.L."/>
            <person name="Huang T."/>
            <person name="Niu S.C."/>
            <person name="Liu Z.J."/>
        </authorList>
    </citation>
    <scope>NUCLEOTIDE SEQUENCE [LARGE SCALE GENOMIC DNA]</scope>
    <source>
        <strain evidence="2">Lindl</strain>
    </source>
</reference>
<dbReference type="EMBL" id="JAGFBR010000802">
    <property type="protein sequence ID" value="KAH0434049.1"/>
    <property type="molecule type" value="Genomic_DNA"/>
</dbReference>
<evidence type="ECO:0000313" key="3">
    <source>
        <dbReference type="Proteomes" id="UP000775213"/>
    </source>
</evidence>